<proteinExistence type="predicted"/>
<dbReference type="EMBL" id="JN602207">
    <property type="protein sequence ID" value="AFO69317.1"/>
    <property type="molecule type" value="Genomic_DNA"/>
</dbReference>
<reference evidence="2" key="1">
    <citation type="journal article" date="2014" name="Nature">
        <title>Co-opting sulphur-carrier proteins from primary metabolic pathways for 2-thiosugar biosynthesis.</title>
        <authorList>
            <person name="Sasaki E."/>
            <person name="Zhang X."/>
            <person name="Sun H.G."/>
            <person name="Lu M.Y."/>
            <person name="Liu T.L."/>
            <person name="Ou A."/>
            <person name="Li J.Y."/>
            <person name="Chen Y.H."/>
            <person name="Ealick S.E."/>
            <person name="Liu H.W."/>
        </authorList>
    </citation>
    <scope>NUCLEOTIDE SEQUENCE</scope>
    <source>
        <strain evidence="2">BA-07585</strain>
    </source>
</reference>
<protein>
    <submittedName>
        <fullName evidence="2">Uncharacterized protein</fullName>
    </submittedName>
</protein>
<dbReference type="AlphaFoldDB" id="A0A023GXL7"/>
<sequence>MARGRAVPARRRARLVLRPAGRAPPGGGGRIGVPRDRPGRAGQLGVHPGHRRAPADGAVALPPAVLRPQGPDPRRERLPGGPLRRGGADARRGGRDLPRAGVRAAQVAGPAPRGDDPRHQPLGQGLPARRAGRARGVRPGPAGRRAGVHRAGRELHGRSADG</sequence>
<feature type="region of interest" description="Disordered" evidence="1">
    <location>
        <begin position="1"/>
        <end position="162"/>
    </location>
</feature>
<feature type="compositionally biased region" description="Basic and acidic residues" evidence="1">
    <location>
        <begin position="86"/>
        <end position="98"/>
    </location>
</feature>
<organism evidence="2">
    <name type="scientific">Amycolatopsis orientalis subsp. vinearia</name>
    <dbReference type="NCBI Taxonomy" id="797057"/>
    <lineage>
        <taxon>Bacteria</taxon>
        <taxon>Bacillati</taxon>
        <taxon>Actinomycetota</taxon>
        <taxon>Actinomycetes</taxon>
        <taxon>Pseudonocardiales</taxon>
        <taxon>Pseudonocardiaceae</taxon>
        <taxon>Amycolatopsis</taxon>
    </lineage>
</organism>
<evidence type="ECO:0000313" key="2">
    <source>
        <dbReference type="EMBL" id="AFO69317.1"/>
    </source>
</evidence>
<accession>A0A023GXL7</accession>
<evidence type="ECO:0000256" key="1">
    <source>
        <dbReference type="SAM" id="MobiDB-lite"/>
    </source>
</evidence>
<name>A0A023GXL7_AMYOR</name>
<feature type="compositionally biased region" description="Basic and acidic residues" evidence="1">
    <location>
        <begin position="151"/>
        <end position="162"/>
    </location>
</feature>